<evidence type="ECO:0000256" key="2">
    <source>
        <dbReference type="ARBA" id="ARBA00010752"/>
    </source>
</evidence>
<dbReference type="RefSeq" id="WP_057845557.1">
    <property type="nucleotide sequence ID" value="NZ_LLYA01000170.1"/>
</dbReference>
<protein>
    <recommendedName>
        <fullName evidence="3">Beta sliding clamp</fullName>
    </recommendedName>
    <alternativeName>
        <fullName evidence="11">Beta-clamp processivity factor</fullName>
    </alternativeName>
    <alternativeName>
        <fullName evidence="10">DNA polymerase III beta sliding clamp subunit</fullName>
    </alternativeName>
</protein>
<name>A0A0R3MNB8_9BRAD</name>
<evidence type="ECO:0000313" key="14">
    <source>
        <dbReference type="Proteomes" id="UP000052023"/>
    </source>
</evidence>
<keyword evidence="8 13" id="KW-0239">DNA-directed DNA polymerase</keyword>
<dbReference type="InterPro" id="IPR001001">
    <property type="entry name" value="DNA_polIII_beta"/>
</dbReference>
<dbReference type="GO" id="GO:0003677">
    <property type="term" value="F:DNA binding"/>
    <property type="evidence" value="ECO:0007669"/>
    <property type="project" value="UniProtKB-KW"/>
</dbReference>
<dbReference type="GO" id="GO:0006271">
    <property type="term" value="P:DNA strand elongation involved in DNA replication"/>
    <property type="evidence" value="ECO:0007669"/>
    <property type="project" value="TreeGrafter"/>
</dbReference>
<keyword evidence="14" id="KW-1185">Reference proteome</keyword>
<comment type="similarity">
    <text evidence="2">Belongs to the beta sliding clamp family.</text>
</comment>
<evidence type="ECO:0000256" key="4">
    <source>
        <dbReference type="ARBA" id="ARBA00022490"/>
    </source>
</evidence>
<evidence type="ECO:0000256" key="5">
    <source>
        <dbReference type="ARBA" id="ARBA00022679"/>
    </source>
</evidence>
<proteinExistence type="inferred from homology"/>
<comment type="caution">
    <text evidence="13">The sequence shown here is derived from an EMBL/GenBank/DDBJ whole genome shotgun (WGS) entry which is preliminary data.</text>
</comment>
<dbReference type="AlphaFoldDB" id="A0A0R3MNB8"/>
<evidence type="ECO:0000256" key="10">
    <source>
        <dbReference type="ARBA" id="ARBA00030988"/>
    </source>
</evidence>
<evidence type="ECO:0000256" key="9">
    <source>
        <dbReference type="ARBA" id="ARBA00023125"/>
    </source>
</evidence>
<keyword evidence="4" id="KW-0963">Cytoplasm</keyword>
<gene>
    <name evidence="13" type="ORF">CQ13_06295</name>
</gene>
<evidence type="ECO:0000256" key="8">
    <source>
        <dbReference type="ARBA" id="ARBA00022932"/>
    </source>
</evidence>
<dbReference type="GO" id="GO:0008408">
    <property type="term" value="F:3'-5' exonuclease activity"/>
    <property type="evidence" value="ECO:0007669"/>
    <property type="project" value="InterPro"/>
</dbReference>
<comment type="subcellular location">
    <subcellularLocation>
        <location evidence="1">Cytoplasm</location>
    </subcellularLocation>
</comment>
<sequence length="388" mass="41374">MKLKINRDRLADIVTRGVSSAPKNSPSVIANNARIIARDGVLSIASTDFDMMVEASGECEMEHGGTTTVDAAKLKMTVDRLPKGVEVSFTYDDAKRDLIVKAGRSRVTFPTLAAEDWPARESKVSGAQFQLSGADLVRLFGHTSQALSNVPNSPMAGVFLHVREDDGRPVLAAVGTTGMILILATVGLPEGAENMPHREGQPAGVILSSETVNAVLRLFRAADVVNIEVDSSTILFTTDDIRFSSAMLVGTYPNYGPLVSNPSENSVLVDRVSCISTVSPLEPFASKELGHRLQCAGSDEGFVVAVGSQTGGGVDVVAAEIEGEVPAFGINGQFMKTMLNSFKTEIIVMHPDAHHRRVMFLAEGEPDLIGVIGMMNITTELAEGPKHE</sequence>
<dbReference type="PANTHER" id="PTHR30478:SF0">
    <property type="entry name" value="BETA SLIDING CLAMP"/>
    <property type="match status" value="1"/>
</dbReference>
<accession>A0A0R3MNB8</accession>
<evidence type="ECO:0000256" key="7">
    <source>
        <dbReference type="ARBA" id="ARBA00022705"/>
    </source>
</evidence>
<dbReference type="EMBL" id="LLYA01000170">
    <property type="protein sequence ID" value="KRR21657.1"/>
    <property type="molecule type" value="Genomic_DNA"/>
</dbReference>
<dbReference type="SMART" id="SM00480">
    <property type="entry name" value="POL3Bc"/>
    <property type="match status" value="1"/>
</dbReference>
<dbReference type="InterPro" id="IPR022634">
    <property type="entry name" value="DNA_polIII_beta_N"/>
</dbReference>
<keyword evidence="5" id="KW-0808">Transferase</keyword>
<keyword evidence="6" id="KW-0548">Nucleotidyltransferase</keyword>
<dbReference type="InterPro" id="IPR046938">
    <property type="entry name" value="DNA_clamp_sf"/>
</dbReference>
<organism evidence="13 14">
    <name type="scientific">Bradyrhizobium retamae</name>
    <dbReference type="NCBI Taxonomy" id="1300035"/>
    <lineage>
        <taxon>Bacteria</taxon>
        <taxon>Pseudomonadati</taxon>
        <taxon>Pseudomonadota</taxon>
        <taxon>Alphaproteobacteria</taxon>
        <taxon>Hyphomicrobiales</taxon>
        <taxon>Nitrobacteraceae</taxon>
        <taxon>Bradyrhizobium</taxon>
    </lineage>
</organism>
<feature type="domain" description="DNA polymerase III beta sliding clamp N-terminal" evidence="12">
    <location>
        <begin position="1"/>
        <end position="119"/>
    </location>
</feature>
<dbReference type="Gene3D" id="3.10.150.10">
    <property type="entry name" value="DNA Polymerase III, subunit A, domain 2"/>
    <property type="match status" value="1"/>
</dbReference>
<evidence type="ECO:0000313" key="13">
    <source>
        <dbReference type="EMBL" id="KRR21657.1"/>
    </source>
</evidence>
<evidence type="ECO:0000256" key="6">
    <source>
        <dbReference type="ARBA" id="ARBA00022695"/>
    </source>
</evidence>
<dbReference type="PANTHER" id="PTHR30478">
    <property type="entry name" value="DNA POLYMERASE III SUBUNIT BETA"/>
    <property type="match status" value="1"/>
</dbReference>
<dbReference type="Pfam" id="PF00712">
    <property type="entry name" value="DNA_pol3_beta"/>
    <property type="match status" value="1"/>
</dbReference>
<evidence type="ECO:0000256" key="1">
    <source>
        <dbReference type="ARBA" id="ARBA00004496"/>
    </source>
</evidence>
<dbReference type="Proteomes" id="UP000052023">
    <property type="component" value="Unassembled WGS sequence"/>
</dbReference>
<dbReference type="Gene3D" id="3.70.10.10">
    <property type="match status" value="1"/>
</dbReference>
<evidence type="ECO:0000259" key="12">
    <source>
        <dbReference type="Pfam" id="PF00712"/>
    </source>
</evidence>
<dbReference type="GO" id="GO:0009360">
    <property type="term" value="C:DNA polymerase III complex"/>
    <property type="evidence" value="ECO:0007669"/>
    <property type="project" value="InterPro"/>
</dbReference>
<dbReference type="GO" id="GO:0005737">
    <property type="term" value="C:cytoplasm"/>
    <property type="evidence" value="ECO:0007669"/>
    <property type="project" value="UniProtKB-SubCell"/>
</dbReference>
<evidence type="ECO:0000256" key="11">
    <source>
        <dbReference type="ARBA" id="ARBA00033276"/>
    </source>
</evidence>
<dbReference type="SUPFAM" id="SSF55979">
    <property type="entry name" value="DNA clamp"/>
    <property type="match status" value="2"/>
</dbReference>
<evidence type="ECO:0000256" key="3">
    <source>
        <dbReference type="ARBA" id="ARBA00021035"/>
    </source>
</evidence>
<keyword evidence="9" id="KW-0238">DNA-binding</keyword>
<reference evidence="13 14" key="1">
    <citation type="submission" date="2014-03" db="EMBL/GenBank/DDBJ databases">
        <title>Bradyrhizobium valentinum sp. nov., isolated from effective nodules of Lupinus mariae-josephae, a lupine endemic of basic-lime soils in Eastern Spain.</title>
        <authorList>
            <person name="Duran D."/>
            <person name="Rey L."/>
            <person name="Navarro A."/>
            <person name="Busquets A."/>
            <person name="Imperial J."/>
            <person name="Ruiz-Argueso T."/>
        </authorList>
    </citation>
    <scope>NUCLEOTIDE SEQUENCE [LARGE SCALE GENOMIC DNA]</scope>
    <source>
        <strain evidence="13 14">Ro19</strain>
    </source>
</reference>
<dbReference type="GO" id="GO:0003887">
    <property type="term" value="F:DNA-directed DNA polymerase activity"/>
    <property type="evidence" value="ECO:0007669"/>
    <property type="project" value="UniProtKB-KW"/>
</dbReference>
<dbReference type="OrthoDB" id="8421503at2"/>
<keyword evidence="7" id="KW-0235">DNA replication</keyword>